<evidence type="ECO:0000313" key="3">
    <source>
        <dbReference type="Proteomes" id="UP000287651"/>
    </source>
</evidence>
<comment type="caution">
    <text evidence="2">The sequence shown here is derived from an EMBL/GenBank/DDBJ whole genome shotgun (WGS) entry which is preliminary data.</text>
</comment>
<proteinExistence type="predicted"/>
<accession>A0A426X9C5</accession>
<dbReference type="Proteomes" id="UP000287651">
    <property type="component" value="Unassembled WGS sequence"/>
</dbReference>
<name>A0A426X9C5_ENSVE</name>
<organism evidence="2 3">
    <name type="scientific">Ensete ventricosum</name>
    <name type="common">Abyssinian banana</name>
    <name type="synonym">Musa ensete</name>
    <dbReference type="NCBI Taxonomy" id="4639"/>
    <lineage>
        <taxon>Eukaryota</taxon>
        <taxon>Viridiplantae</taxon>
        <taxon>Streptophyta</taxon>
        <taxon>Embryophyta</taxon>
        <taxon>Tracheophyta</taxon>
        <taxon>Spermatophyta</taxon>
        <taxon>Magnoliopsida</taxon>
        <taxon>Liliopsida</taxon>
        <taxon>Zingiberales</taxon>
        <taxon>Musaceae</taxon>
        <taxon>Ensete</taxon>
    </lineage>
</organism>
<evidence type="ECO:0000256" key="1">
    <source>
        <dbReference type="SAM" id="MobiDB-lite"/>
    </source>
</evidence>
<evidence type="ECO:0000313" key="2">
    <source>
        <dbReference type="EMBL" id="RRT36074.1"/>
    </source>
</evidence>
<feature type="compositionally biased region" description="Acidic residues" evidence="1">
    <location>
        <begin position="8"/>
        <end position="20"/>
    </location>
</feature>
<reference evidence="2 3" key="1">
    <citation type="journal article" date="2014" name="Agronomy (Basel)">
        <title>A Draft Genome Sequence for Ensete ventricosum, the Drought-Tolerant Tree Against Hunger.</title>
        <authorList>
            <person name="Harrison J."/>
            <person name="Moore K.A."/>
            <person name="Paszkiewicz K."/>
            <person name="Jones T."/>
            <person name="Grant M."/>
            <person name="Ambacheew D."/>
            <person name="Muzemil S."/>
            <person name="Studholme D.J."/>
        </authorList>
    </citation>
    <scope>NUCLEOTIDE SEQUENCE [LARGE SCALE GENOMIC DNA]</scope>
</reference>
<dbReference type="EMBL" id="AMZH03024115">
    <property type="protein sequence ID" value="RRT36074.1"/>
    <property type="molecule type" value="Genomic_DNA"/>
</dbReference>
<feature type="region of interest" description="Disordered" evidence="1">
    <location>
        <begin position="1"/>
        <end position="28"/>
    </location>
</feature>
<sequence>MIKSIKESEEEFQEPEEENTKEDPQSDDCMTHALASHANPQAAKIEESFKQHPITVLTNNLMNGKGEQLTLCEKHGSEVMTILTQRLQKLSKISVAYVEPSQLLPTGLYNLHMLILQNEPLAHIRPYCYPHPQRVEAKRIIQEMQEIQIIRPRPSLATTLYLQKLCLFVCRYKLFLKYHIRSNQLWLLKQHIQISGYFHDFSKEWTIMLKVFPNDDHRSTAHDCKKIESLQR</sequence>
<dbReference type="AlphaFoldDB" id="A0A426X9C5"/>
<protein>
    <submittedName>
        <fullName evidence="2">Uncharacterized protein</fullName>
    </submittedName>
</protein>
<gene>
    <name evidence="2" type="ORF">B296_00040219</name>
</gene>